<evidence type="ECO:0000313" key="6">
    <source>
        <dbReference type="Proteomes" id="UP000238322"/>
    </source>
</evidence>
<feature type="domain" description="HTH araC/xylS-type" evidence="4">
    <location>
        <begin position="171"/>
        <end position="269"/>
    </location>
</feature>
<dbReference type="SUPFAM" id="SSF51215">
    <property type="entry name" value="Regulatory protein AraC"/>
    <property type="match status" value="1"/>
</dbReference>
<dbReference type="AlphaFoldDB" id="A0A2S8FS29"/>
<dbReference type="InterPro" id="IPR020449">
    <property type="entry name" value="Tscrpt_reg_AraC-type_HTH"/>
</dbReference>
<dbReference type="InterPro" id="IPR003313">
    <property type="entry name" value="AraC-bd"/>
</dbReference>
<evidence type="ECO:0000259" key="4">
    <source>
        <dbReference type="PROSITE" id="PS01124"/>
    </source>
</evidence>
<gene>
    <name evidence="5" type="ORF">C5Y83_16045</name>
</gene>
<dbReference type="InterPro" id="IPR018060">
    <property type="entry name" value="HTH_AraC"/>
</dbReference>
<evidence type="ECO:0000256" key="2">
    <source>
        <dbReference type="ARBA" id="ARBA00023125"/>
    </source>
</evidence>
<sequence length="271" mass="31298">MPTSSTTKRKRYLAAGHFHEGPGYRVDRPTGCHDWLLIYTVSGKGLFSYQGETFLAEADDVVLISPNTPHRYEVASEVDQWELLWAHFLPTSQWRTWLKWPTLAPGVGYVRLKNEAAREALARRFEEVVQLTAGYRHHREPLALNALESVLLGCHEQVVLERGEGIDPRISDVLDYICRHLDQPLRIEDLARQCHLSPSRFAHLFRQQVDQTPVQFIEQQRIERACEMLQHTGYPITTIAQQVGFENAFYFSRRFKLAIGISPRAFRKQSV</sequence>
<organism evidence="5 6">
    <name type="scientific">Blastopirellula marina</name>
    <dbReference type="NCBI Taxonomy" id="124"/>
    <lineage>
        <taxon>Bacteria</taxon>
        <taxon>Pseudomonadati</taxon>
        <taxon>Planctomycetota</taxon>
        <taxon>Planctomycetia</taxon>
        <taxon>Pirellulales</taxon>
        <taxon>Pirellulaceae</taxon>
        <taxon>Blastopirellula</taxon>
    </lineage>
</organism>
<protein>
    <submittedName>
        <fullName evidence="5">Arabinose operon transcriptional regulator AraC</fullName>
    </submittedName>
</protein>
<dbReference type="SUPFAM" id="SSF46689">
    <property type="entry name" value="Homeodomain-like"/>
    <property type="match status" value="2"/>
</dbReference>
<accession>A0A2S8FS29</accession>
<dbReference type="SMART" id="SM00342">
    <property type="entry name" value="HTH_ARAC"/>
    <property type="match status" value="1"/>
</dbReference>
<dbReference type="GO" id="GO:0003700">
    <property type="term" value="F:DNA-binding transcription factor activity"/>
    <property type="evidence" value="ECO:0007669"/>
    <property type="project" value="InterPro"/>
</dbReference>
<proteinExistence type="predicted"/>
<dbReference type="PRINTS" id="PR00032">
    <property type="entry name" value="HTHARAC"/>
</dbReference>
<reference evidence="5 6" key="1">
    <citation type="submission" date="2018-02" db="EMBL/GenBank/DDBJ databases">
        <title>Comparative genomes isolates from brazilian mangrove.</title>
        <authorList>
            <person name="Araujo J.E."/>
            <person name="Taketani R.G."/>
            <person name="Silva M.C.P."/>
            <person name="Loureco M.V."/>
            <person name="Andreote F.D."/>
        </authorList>
    </citation>
    <scope>NUCLEOTIDE SEQUENCE [LARGE SCALE GENOMIC DNA]</scope>
    <source>
        <strain evidence="5 6">Hex-1 MGV</strain>
    </source>
</reference>
<keyword evidence="1" id="KW-0805">Transcription regulation</keyword>
<dbReference type="Gene3D" id="2.60.120.280">
    <property type="entry name" value="Regulatory protein AraC"/>
    <property type="match status" value="1"/>
</dbReference>
<dbReference type="Gene3D" id="1.10.10.60">
    <property type="entry name" value="Homeodomain-like"/>
    <property type="match status" value="2"/>
</dbReference>
<dbReference type="Proteomes" id="UP000238322">
    <property type="component" value="Unassembled WGS sequence"/>
</dbReference>
<comment type="caution">
    <text evidence="5">The sequence shown here is derived from an EMBL/GenBank/DDBJ whole genome shotgun (WGS) entry which is preliminary data.</text>
</comment>
<dbReference type="PANTHER" id="PTHR43280:SF2">
    <property type="entry name" value="HTH-TYPE TRANSCRIPTIONAL REGULATOR EXSA"/>
    <property type="match status" value="1"/>
</dbReference>
<dbReference type="InterPro" id="IPR037923">
    <property type="entry name" value="HTH-like"/>
</dbReference>
<dbReference type="GO" id="GO:0043565">
    <property type="term" value="F:sequence-specific DNA binding"/>
    <property type="evidence" value="ECO:0007669"/>
    <property type="project" value="InterPro"/>
</dbReference>
<evidence type="ECO:0000256" key="3">
    <source>
        <dbReference type="ARBA" id="ARBA00023163"/>
    </source>
</evidence>
<name>A0A2S8FS29_9BACT</name>
<dbReference type="RefSeq" id="WP_105330718.1">
    <property type="nucleotide sequence ID" value="NZ_PUHY01000010.1"/>
</dbReference>
<dbReference type="InterPro" id="IPR018062">
    <property type="entry name" value="HTH_AraC-typ_CS"/>
</dbReference>
<dbReference type="PANTHER" id="PTHR43280">
    <property type="entry name" value="ARAC-FAMILY TRANSCRIPTIONAL REGULATOR"/>
    <property type="match status" value="1"/>
</dbReference>
<dbReference type="InterPro" id="IPR009057">
    <property type="entry name" value="Homeodomain-like_sf"/>
</dbReference>
<evidence type="ECO:0000313" key="5">
    <source>
        <dbReference type="EMBL" id="PQO34988.1"/>
    </source>
</evidence>
<dbReference type="OrthoDB" id="9803764at2"/>
<dbReference type="EMBL" id="PUHY01000010">
    <property type="protein sequence ID" value="PQO34988.1"/>
    <property type="molecule type" value="Genomic_DNA"/>
</dbReference>
<dbReference type="PROSITE" id="PS00041">
    <property type="entry name" value="HTH_ARAC_FAMILY_1"/>
    <property type="match status" value="1"/>
</dbReference>
<evidence type="ECO:0000256" key="1">
    <source>
        <dbReference type="ARBA" id="ARBA00023015"/>
    </source>
</evidence>
<dbReference type="Pfam" id="PF12833">
    <property type="entry name" value="HTH_18"/>
    <property type="match status" value="1"/>
</dbReference>
<dbReference type="Pfam" id="PF02311">
    <property type="entry name" value="AraC_binding"/>
    <property type="match status" value="1"/>
</dbReference>
<keyword evidence="3" id="KW-0804">Transcription</keyword>
<dbReference type="NCBIfam" id="NF007860">
    <property type="entry name" value="PRK10572.1"/>
    <property type="match status" value="1"/>
</dbReference>
<dbReference type="PROSITE" id="PS01124">
    <property type="entry name" value="HTH_ARAC_FAMILY_2"/>
    <property type="match status" value="1"/>
</dbReference>
<keyword evidence="2" id="KW-0238">DNA-binding</keyword>